<evidence type="ECO:0000259" key="1">
    <source>
        <dbReference type="Pfam" id="PF00899"/>
    </source>
</evidence>
<proteinExistence type="predicted"/>
<reference evidence="2" key="1">
    <citation type="submission" date="2013-08" db="EMBL/GenBank/DDBJ databases">
        <authorList>
            <person name="Mendez C."/>
            <person name="Richter M."/>
            <person name="Ferrer M."/>
            <person name="Sanchez J."/>
        </authorList>
    </citation>
    <scope>NUCLEOTIDE SEQUENCE</scope>
</reference>
<feature type="non-terminal residue" evidence="2">
    <location>
        <position position="157"/>
    </location>
</feature>
<dbReference type="InterPro" id="IPR035985">
    <property type="entry name" value="Ubiquitin-activating_enz"/>
</dbReference>
<dbReference type="Pfam" id="PF00899">
    <property type="entry name" value="ThiF"/>
    <property type="match status" value="1"/>
</dbReference>
<reference evidence="2" key="2">
    <citation type="journal article" date="2014" name="ISME J.">
        <title>Microbial stratification in low pH oxic and suboxic macroscopic growths along an acid mine drainage.</title>
        <authorList>
            <person name="Mendez-Garcia C."/>
            <person name="Mesa V."/>
            <person name="Sprenger R.R."/>
            <person name="Richter M."/>
            <person name="Diez M.S."/>
            <person name="Solano J."/>
            <person name="Bargiela R."/>
            <person name="Golyshina O.V."/>
            <person name="Manteca A."/>
            <person name="Ramos J.L."/>
            <person name="Gallego J.R."/>
            <person name="Llorente I."/>
            <person name="Martins Dos Santos V.A."/>
            <person name="Jensen O.N."/>
            <person name="Pelaez A.I."/>
            <person name="Sanchez J."/>
            <person name="Ferrer M."/>
        </authorList>
    </citation>
    <scope>NUCLEOTIDE SEQUENCE</scope>
</reference>
<dbReference type="Gene3D" id="3.40.50.720">
    <property type="entry name" value="NAD(P)-binding Rossmann-like Domain"/>
    <property type="match status" value="1"/>
</dbReference>
<gene>
    <name evidence="2" type="ORF">B1B_13181</name>
</gene>
<dbReference type="InterPro" id="IPR000594">
    <property type="entry name" value="ThiF_NAD_FAD-bd"/>
</dbReference>
<name>T0ZKI9_9ZZZZ</name>
<evidence type="ECO:0000313" key="2">
    <source>
        <dbReference type="EMBL" id="EQD45168.1"/>
    </source>
</evidence>
<feature type="domain" description="THIF-type NAD/FAD binding fold" evidence="1">
    <location>
        <begin position="99"/>
        <end position="147"/>
    </location>
</feature>
<dbReference type="SUPFAM" id="SSF69572">
    <property type="entry name" value="Activating enzymes of the ubiquitin-like proteins"/>
    <property type="match status" value="1"/>
</dbReference>
<accession>T0ZKI9</accession>
<organism evidence="2">
    <name type="scientific">mine drainage metagenome</name>
    <dbReference type="NCBI Taxonomy" id="410659"/>
    <lineage>
        <taxon>unclassified sequences</taxon>
        <taxon>metagenomes</taxon>
        <taxon>ecological metagenomes</taxon>
    </lineage>
</organism>
<comment type="caution">
    <text evidence="2">The sequence shown here is derived from an EMBL/GenBank/DDBJ whole genome shotgun (WGS) entry which is preliminary data.</text>
</comment>
<protein>
    <submittedName>
        <fullName evidence="2">UBA/THIF-type NAD/FAD binding fold-containing protein</fullName>
    </submittedName>
</protein>
<dbReference type="AlphaFoldDB" id="T0ZKI9"/>
<dbReference type="EMBL" id="AUZY01008669">
    <property type="protein sequence ID" value="EQD45168.1"/>
    <property type="molecule type" value="Genomic_DNA"/>
</dbReference>
<sequence length="157" mass="16985">MQGLDSYYSRSILDHRQDPRSWTHGLYAIVVLVVQRPVSLVGSPGRSTEVLPYVVRYEYSAQTPFERKATVHPAFHAHALSPQLLARTSGLASADTAKQLVMLGCGSLGSKIALHLGRAGFGAMTFIDNESMSPHNAARHALVEPISVLAPPRKAAL</sequence>
<dbReference type="GO" id="GO:0008641">
    <property type="term" value="F:ubiquitin-like modifier activating enzyme activity"/>
    <property type="evidence" value="ECO:0007669"/>
    <property type="project" value="InterPro"/>
</dbReference>